<feature type="compositionally biased region" description="Polar residues" evidence="1">
    <location>
        <begin position="186"/>
        <end position="197"/>
    </location>
</feature>
<feature type="compositionally biased region" description="Low complexity" evidence="1">
    <location>
        <begin position="52"/>
        <end position="62"/>
    </location>
</feature>
<feature type="region of interest" description="Disordered" evidence="1">
    <location>
        <begin position="52"/>
        <end position="101"/>
    </location>
</feature>
<feature type="compositionally biased region" description="Basic and acidic residues" evidence="1">
    <location>
        <begin position="175"/>
        <end position="185"/>
    </location>
</feature>
<dbReference type="EMBL" id="CP036289">
    <property type="protein sequence ID" value="QDU73376.1"/>
    <property type="molecule type" value="Genomic_DNA"/>
</dbReference>
<name>A0A518C2B1_9BACT</name>
<feature type="compositionally biased region" description="Polar residues" evidence="1">
    <location>
        <begin position="67"/>
        <end position="78"/>
    </location>
</feature>
<dbReference type="RefSeq" id="WP_144970156.1">
    <property type="nucleotide sequence ID" value="NZ_CP036289.1"/>
</dbReference>
<keyword evidence="3" id="KW-1185">Reference proteome</keyword>
<reference evidence="3" key="1">
    <citation type="submission" date="2019-02" db="EMBL/GenBank/DDBJ databases">
        <title>Deep-cultivation of Planctomycetes and their phenomic and genomic characterization uncovers novel biology.</title>
        <authorList>
            <person name="Wiegand S."/>
            <person name="Jogler M."/>
            <person name="Boedeker C."/>
            <person name="Pinto D."/>
            <person name="Vollmers J."/>
            <person name="Rivas-Marin E."/>
            <person name="Kohn T."/>
            <person name="Peeters S.H."/>
            <person name="Heuer A."/>
            <person name="Rast P."/>
            <person name="Oberbeckmann S."/>
            <person name="Bunk B."/>
            <person name="Jeske O."/>
            <person name="Meyerdierks A."/>
            <person name="Storesund J.E."/>
            <person name="Kallscheuer N."/>
            <person name="Luecker S."/>
            <person name="Lage O.M."/>
            <person name="Pohl T."/>
            <person name="Merkel B.J."/>
            <person name="Hornburger P."/>
            <person name="Mueller R.-W."/>
            <person name="Bruemmer F."/>
            <person name="Labrenz M."/>
            <person name="Spormann A.M."/>
            <person name="Op den Camp H."/>
            <person name="Overmann J."/>
            <person name="Amann R."/>
            <person name="Jetten M.S.M."/>
            <person name="Mascher T."/>
            <person name="Medema M.H."/>
            <person name="Devos D.P."/>
            <person name="Kaster A.-K."/>
            <person name="Ovreas L."/>
            <person name="Rohde M."/>
            <person name="Galperin M.Y."/>
            <person name="Jogler C."/>
        </authorList>
    </citation>
    <scope>NUCLEOTIDE SEQUENCE [LARGE SCALE GENOMIC DNA]</scope>
    <source>
        <strain evidence="3">Pan97</strain>
    </source>
</reference>
<feature type="region of interest" description="Disordered" evidence="1">
    <location>
        <begin position="142"/>
        <end position="197"/>
    </location>
</feature>
<gene>
    <name evidence="2" type="ORF">Pan97_03460</name>
</gene>
<organism evidence="2 3">
    <name type="scientific">Bremerella volcania</name>
    <dbReference type="NCBI Taxonomy" id="2527984"/>
    <lineage>
        <taxon>Bacteria</taxon>
        <taxon>Pseudomonadati</taxon>
        <taxon>Planctomycetota</taxon>
        <taxon>Planctomycetia</taxon>
        <taxon>Pirellulales</taxon>
        <taxon>Pirellulaceae</taxon>
        <taxon>Bremerella</taxon>
    </lineage>
</organism>
<proteinExistence type="predicted"/>
<dbReference type="AlphaFoldDB" id="A0A518C2B1"/>
<evidence type="ECO:0000313" key="3">
    <source>
        <dbReference type="Proteomes" id="UP000318626"/>
    </source>
</evidence>
<protein>
    <submittedName>
        <fullName evidence="2">Uncharacterized protein</fullName>
    </submittedName>
</protein>
<evidence type="ECO:0000313" key="2">
    <source>
        <dbReference type="EMBL" id="QDU73376.1"/>
    </source>
</evidence>
<sequence length="197" mass="21668">MTTNHDQPEPSGATKPQVVVRAGKYFVCSSCGTMVEVPADVVGQLVIAVDPSPQEELSPPESANLKPPQQQTLIQESPSRPARSKRLQQPDRSDLTGTMIDGLGVPSSQELDRALAWVSFHLKVLDRQGSELKRLQKLLKQQPMPCPRPRGHAPAAATQSHVVRECHSERRHAHEKVSMAPEERSQSSNKTQQRGPP</sequence>
<accession>A0A518C2B1</accession>
<dbReference type="KEGG" id="bvo:Pan97_03460"/>
<dbReference type="Proteomes" id="UP000318626">
    <property type="component" value="Chromosome"/>
</dbReference>
<evidence type="ECO:0000256" key="1">
    <source>
        <dbReference type="SAM" id="MobiDB-lite"/>
    </source>
</evidence>